<evidence type="ECO:0000313" key="1">
    <source>
        <dbReference type="EMBL" id="JAE34942.1"/>
    </source>
</evidence>
<protein>
    <submittedName>
        <fullName evidence="1">Uncharacterized protein</fullName>
    </submittedName>
</protein>
<reference evidence="1" key="1">
    <citation type="submission" date="2014-09" db="EMBL/GenBank/DDBJ databases">
        <authorList>
            <person name="Magalhaes I.L.F."/>
            <person name="Oliveira U."/>
            <person name="Santos F.R."/>
            <person name="Vidigal T.H.D.A."/>
            <person name="Brescovit A.D."/>
            <person name="Santos A.J."/>
        </authorList>
    </citation>
    <scope>NUCLEOTIDE SEQUENCE</scope>
    <source>
        <tissue evidence="1">Shoot tissue taken approximately 20 cm above the soil surface</tissue>
    </source>
</reference>
<proteinExistence type="predicted"/>
<name>A0A0A9HDV7_ARUDO</name>
<accession>A0A0A9HDV7</accession>
<dbReference type="AlphaFoldDB" id="A0A0A9HDV7"/>
<sequence>MFKIPLCTQHSNVVCRQISTIFLGHSWHDVI</sequence>
<dbReference type="EMBL" id="GBRH01162954">
    <property type="protein sequence ID" value="JAE34942.1"/>
    <property type="molecule type" value="Transcribed_RNA"/>
</dbReference>
<reference evidence="1" key="2">
    <citation type="journal article" date="2015" name="Data Brief">
        <title>Shoot transcriptome of the giant reed, Arundo donax.</title>
        <authorList>
            <person name="Barrero R.A."/>
            <person name="Guerrero F.D."/>
            <person name="Moolhuijzen P."/>
            <person name="Goolsby J.A."/>
            <person name="Tidwell J."/>
            <person name="Bellgard S.E."/>
            <person name="Bellgard M.I."/>
        </authorList>
    </citation>
    <scope>NUCLEOTIDE SEQUENCE</scope>
    <source>
        <tissue evidence="1">Shoot tissue taken approximately 20 cm above the soil surface</tissue>
    </source>
</reference>
<organism evidence="1">
    <name type="scientific">Arundo donax</name>
    <name type="common">Giant reed</name>
    <name type="synonym">Donax arundinaceus</name>
    <dbReference type="NCBI Taxonomy" id="35708"/>
    <lineage>
        <taxon>Eukaryota</taxon>
        <taxon>Viridiplantae</taxon>
        <taxon>Streptophyta</taxon>
        <taxon>Embryophyta</taxon>
        <taxon>Tracheophyta</taxon>
        <taxon>Spermatophyta</taxon>
        <taxon>Magnoliopsida</taxon>
        <taxon>Liliopsida</taxon>
        <taxon>Poales</taxon>
        <taxon>Poaceae</taxon>
        <taxon>PACMAD clade</taxon>
        <taxon>Arundinoideae</taxon>
        <taxon>Arundineae</taxon>
        <taxon>Arundo</taxon>
    </lineage>
</organism>